<dbReference type="Proteomes" id="UP000001745">
    <property type="component" value="Unassembled WGS sequence"/>
</dbReference>
<accession>B8LVN4</accession>
<dbReference type="VEuPathDB" id="FungiDB:TSTA_075360"/>
<dbReference type="GeneID" id="8105112"/>
<dbReference type="AlphaFoldDB" id="B8LVN4"/>
<organism evidence="2 3">
    <name type="scientific">Talaromyces stipitatus (strain ATCC 10500 / CBS 375.48 / QM 6759 / NRRL 1006)</name>
    <name type="common">Penicillium stipitatum</name>
    <dbReference type="NCBI Taxonomy" id="441959"/>
    <lineage>
        <taxon>Eukaryota</taxon>
        <taxon>Fungi</taxon>
        <taxon>Dikarya</taxon>
        <taxon>Ascomycota</taxon>
        <taxon>Pezizomycotina</taxon>
        <taxon>Eurotiomycetes</taxon>
        <taxon>Eurotiomycetidae</taxon>
        <taxon>Eurotiales</taxon>
        <taxon>Trichocomaceae</taxon>
        <taxon>Talaromyces</taxon>
        <taxon>Talaromyces sect. Talaromyces</taxon>
    </lineage>
</organism>
<proteinExistence type="predicted"/>
<sequence>MPAFFDEESHEHAHRNPCRARSMTQPETDPSYIPESSRRTPKKAPFLFLFLIHNPQYLQAIGNLCPPACLLLPPSLSPSPSHPNDSKDAFLHLGRQDAWPPARLFIKTVNVLAKILEFLTLIYSILSVIKDILELVKGPKDGKPQWGAQNSQSSTILQELFLSVFLPACFVTGLPAIQVDVGTALGLA</sequence>
<dbReference type="RefSeq" id="XP_002341551.1">
    <property type="nucleotide sequence ID" value="XM_002341510.1"/>
</dbReference>
<dbReference type="HOGENOM" id="CLU_1441953_0_0_1"/>
<name>B8LVN4_TALSN</name>
<reference evidence="3" key="1">
    <citation type="journal article" date="2015" name="Genome Announc.">
        <title>Genome sequence of the AIDS-associated pathogen Penicillium marneffei (ATCC18224) and its near taxonomic relative Talaromyces stipitatus (ATCC10500).</title>
        <authorList>
            <person name="Nierman W.C."/>
            <person name="Fedorova-Abrams N.D."/>
            <person name="Andrianopoulos A."/>
        </authorList>
    </citation>
    <scope>NUCLEOTIDE SEQUENCE [LARGE SCALE GENOMIC DNA]</scope>
    <source>
        <strain evidence="3">ATCC 10500 / CBS 375.48 / QM 6759 / NRRL 1006</strain>
    </source>
</reference>
<gene>
    <name evidence="2" type="ORF">TSTA_075360</name>
</gene>
<feature type="region of interest" description="Disordered" evidence="1">
    <location>
        <begin position="1"/>
        <end position="39"/>
    </location>
</feature>
<evidence type="ECO:0000313" key="2">
    <source>
        <dbReference type="EMBL" id="EED24164.1"/>
    </source>
</evidence>
<evidence type="ECO:0000313" key="3">
    <source>
        <dbReference type="Proteomes" id="UP000001745"/>
    </source>
</evidence>
<keyword evidence="3" id="KW-1185">Reference proteome</keyword>
<evidence type="ECO:0000256" key="1">
    <source>
        <dbReference type="SAM" id="MobiDB-lite"/>
    </source>
</evidence>
<protein>
    <submittedName>
        <fullName evidence="2">Uncharacterized protein</fullName>
    </submittedName>
</protein>
<dbReference type="InParanoid" id="B8LVN4"/>
<dbReference type="EMBL" id="EQ962652">
    <property type="protein sequence ID" value="EED24164.1"/>
    <property type="molecule type" value="Genomic_DNA"/>
</dbReference>